<dbReference type="EMBL" id="UZAN01059515">
    <property type="protein sequence ID" value="VDP92373.1"/>
    <property type="molecule type" value="Genomic_DNA"/>
</dbReference>
<name>A0A183B7B6_9TREM</name>
<gene>
    <name evidence="2" type="ORF">ECPE_LOCUS15101</name>
</gene>
<evidence type="ECO:0000313" key="4">
    <source>
        <dbReference type="WBParaSite" id="ECPE_0001514101-mRNA-1"/>
    </source>
</evidence>
<feature type="region of interest" description="Disordered" evidence="1">
    <location>
        <begin position="50"/>
        <end position="86"/>
    </location>
</feature>
<feature type="region of interest" description="Disordered" evidence="1">
    <location>
        <begin position="1"/>
        <end position="35"/>
    </location>
</feature>
<evidence type="ECO:0000256" key="1">
    <source>
        <dbReference type="SAM" id="MobiDB-lite"/>
    </source>
</evidence>
<keyword evidence="3" id="KW-1185">Reference proteome</keyword>
<evidence type="ECO:0000313" key="2">
    <source>
        <dbReference type="EMBL" id="VDP92373.1"/>
    </source>
</evidence>
<feature type="compositionally biased region" description="Basic and acidic residues" evidence="1">
    <location>
        <begin position="21"/>
        <end position="34"/>
    </location>
</feature>
<protein>
    <submittedName>
        <fullName evidence="2 4">Uncharacterized protein</fullName>
    </submittedName>
</protein>
<sequence>MDTLVIPVSSREPPKPAPSPKVERSLQPRQRAECTRTTTVPFRINPSLRSYDKLSSSKGGVRMELKEHVRPRTPRVTPQGVSQRAR</sequence>
<dbReference type="WBParaSite" id="ECPE_0001514101-mRNA-1">
    <property type="protein sequence ID" value="ECPE_0001514101-mRNA-1"/>
    <property type="gene ID" value="ECPE_0001514101"/>
</dbReference>
<dbReference type="Proteomes" id="UP000272942">
    <property type="component" value="Unassembled WGS sequence"/>
</dbReference>
<reference evidence="2 3" key="2">
    <citation type="submission" date="2018-11" db="EMBL/GenBank/DDBJ databases">
        <authorList>
            <consortium name="Pathogen Informatics"/>
        </authorList>
    </citation>
    <scope>NUCLEOTIDE SEQUENCE [LARGE SCALE GENOMIC DNA]</scope>
    <source>
        <strain evidence="2 3">Egypt</strain>
    </source>
</reference>
<evidence type="ECO:0000313" key="3">
    <source>
        <dbReference type="Proteomes" id="UP000272942"/>
    </source>
</evidence>
<proteinExistence type="predicted"/>
<accession>A0A183B7B6</accession>
<dbReference type="AlphaFoldDB" id="A0A183B7B6"/>
<reference evidence="4" key="1">
    <citation type="submission" date="2016-06" db="UniProtKB">
        <authorList>
            <consortium name="WormBaseParasite"/>
        </authorList>
    </citation>
    <scope>IDENTIFICATION</scope>
</reference>
<organism evidence="4">
    <name type="scientific">Echinostoma caproni</name>
    <dbReference type="NCBI Taxonomy" id="27848"/>
    <lineage>
        <taxon>Eukaryota</taxon>
        <taxon>Metazoa</taxon>
        <taxon>Spiralia</taxon>
        <taxon>Lophotrochozoa</taxon>
        <taxon>Platyhelminthes</taxon>
        <taxon>Trematoda</taxon>
        <taxon>Digenea</taxon>
        <taxon>Plagiorchiida</taxon>
        <taxon>Echinostomata</taxon>
        <taxon>Echinostomatoidea</taxon>
        <taxon>Echinostomatidae</taxon>
        <taxon>Echinostoma</taxon>
    </lineage>
</organism>
<feature type="compositionally biased region" description="Basic and acidic residues" evidence="1">
    <location>
        <begin position="61"/>
        <end position="70"/>
    </location>
</feature>